<keyword evidence="6" id="KW-0812">Transmembrane</keyword>
<keyword evidence="4" id="KW-0564">Palmitate</keyword>
<keyword evidence="6" id="KW-1133">Transmembrane helix</keyword>
<evidence type="ECO:0000256" key="3">
    <source>
        <dbReference type="ARBA" id="ARBA00023136"/>
    </source>
</evidence>
<dbReference type="EMBL" id="JACHDE010000001">
    <property type="protein sequence ID" value="MBB5398320.1"/>
    <property type="molecule type" value="Genomic_DNA"/>
</dbReference>
<dbReference type="Proteomes" id="UP000592820">
    <property type="component" value="Unassembled WGS sequence"/>
</dbReference>
<keyword evidence="3 6" id="KW-0472">Membrane</keyword>
<accession>A0A7W8L186</accession>
<dbReference type="Gene3D" id="3.40.50.10610">
    <property type="entry name" value="ABC-type transport auxiliary lipoprotein component"/>
    <property type="match status" value="1"/>
</dbReference>
<protein>
    <submittedName>
        <fullName evidence="7">Curli biogenesis system outer membrane secretion channel CsgG</fullName>
    </submittedName>
</protein>
<dbReference type="PANTHER" id="PTHR41164">
    <property type="entry name" value="CURLI PRODUCTION ASSEMBLY/TRANSPORT COMPONENT CSGG"/>
    <property type="match status" value="1"/>
</dbReference>
<evidence type="ECO:0000313" key="8">
    <source>
        <dbReference type="Proteomes" id="UP000592820"/>
    </source>
</evidence>
<evidence type="ECO:0000256" key="5">
    <source>
        <dbReference type="ARBA" id="ARBA00023288"/>
    </source>
</evidence>
<organism evidence="7 8">
    <name type="scientific">Paraburkholderia youngii</name>
    <dbReference type="NCBI Taxonomy" id="2782701"/>
    <lineage>
        <taxon>Bacteria</taxon>
        <taxon>Pseudomonadati</taxon>
        <taxon>Pseudomonadota</taxon>
        <taxon>Betaproteobacteria</taxon>
        <taxon>Burkholderiales</taxon>
        <taxon>Burkholderiaceae</taxon>
        <taxon>Paraburkholderia</taxon>
    </lineage>
</organism>
<proteinExistence type="predicted"/>
<reference evidence="7 8" key="1">
    <citation type="submission" date="2020-08" db="EMBL/GenBank/DDBJ databases">
        <title>Genomic Encyclopedia of Type Strains, Phase IV (KMG-V): Genome sequencing to study the core and pangenomes of soil and plant-associated prokaryotes.</title>
        <authorList>
            <person name="Whitman W."/>
        </authorList>
    </citation>
    <scope>NUCLEOTIDE SEQUENCE [LARGE SCALE GENOMIC DNA]</scope>
    <source>
        <strain evidence="7 8">JPY162</strain>
    </source>
</reference>
<name>A0A7W8L186_9BURK</name>
<gene>
    <name evidence="7" type="ORF">HDG41_000356</name>
</gene>
<evidence type="ECO:0000256" key="6">
    <source>
        <dbReference type="SAM" id="Phobius"/>
    </source>
</evidence>
<keyword evidence="1" id="KW-1003">Cell membrane</keyword>
<dbReference type="PANTHER" id="PTHR41164:SF1">
    <property type="entry name" value="CURLI PRODUCTION ASSEMBLY_TRANSPORT COMPONENT CSGG"/>
    <property type="match status" value="1"/>
</dbReference>
<dbReference type="AlphaFoldDB" id="A0A7W8L186"/>
<evidence type="ECO:0000256" key="2">
    <source>
        <dbReference type="ARBA" id="ARBA00022729"/>
    </source>
</evidence>
<dbReference type="Pfam" id="PF03783">
    <property type="entry name" value="CsgG"/>
    <property type="match status" value="1"/>
</dbReference>
<evidence type="ECO:0000313" key="7">
    <source>
        <dbReference type="EMBL" id="MBB5398320.1"/>
    </source>
</evidence>
<evidence type="ECO:0000256" key="1">
    <source>
        <dbReference type="ARBA" id="ARBA00022475"/>
    </source>
</evidence>
<sequence>MPHASYWASRQLRNSEIFPADAIGVSVVSTKRKNKMKSSKTYALGTVAVAVVVALGGCATESSRSLPVPPVASAQKPAVGQPIGVSVGKFDNRSSYMRGIFSDGVDRLGGQAKTILMTSLQQSGRFNVLDRDNLDEIRQEAGFLKKAQSIKGARFVVTGDVTEFGRKEVGDRQLFGILGRGKSQVAYAKVSLNVVDTTTSEVVASSQGAGEFSLSNREVIGFGGTAGYDSTLNGKVLDLAIQEAVNHLVEQVDAGTLKAAQ</sequence>
<evidence type="ECO:0000256" key="4">
    <source>
        <dbReference type="ARBA" id="ARBA00023139"/>
    </source>
</evidence>
<dbReference type="InterPro" id="IPR005534">
    <property type="entry name" value="Curli_assmbl/transp-comp_CsgG"/>
</dbReference>
<comment type="caution">
    <text evidence="7">The sequence shown here is derived from an EMBL/GenBank/DDBJ whole genome shotgun (WGS) entry which is preliminary data.</text>
</comment>
<keyword evidence="5" id="KW-0449">Lipoprotein</keyword>
<keyword evidence="2" id="KW-0732">Signal</keyword>
<dbReference type="SUPFAM" id="SSF52964">
    <property type="entry name" value="TolB, N-terminal domain"/>
    <property type="match status" value="1"/>
</dbReference>
<dbReference type="GO" id="GO:0030288">
    <property type="term" value="C:outer membrane-bounded periplasmic space"/>
    <property type="evidence" value="ECO:0007669"/>
    <property type="project" value="InterPro"/>
</dbReference>
<feature type="transmembrane region" description="Helical" evidence="6">
    <location>
        <begin position="41"/>
        <end position="57"/>
    </location>
</feature>